<comment type="caution">
    <text evidence="2">The sequence shown here is derived from an EMBL/GenBank/DDBJ whole genome shotgun (WGS) entry which is preliminary data.</text>
</comment>
<dbReference type="EMBL" id="RDQH01000341">
    <property type="protein sequence ID" value="RXH75959.1"/>
    <property type="molecule type" value="Genomic_DNA"/>
</dbReference>
<dbReference type="Proteomes" id="UP000290289">
    <property type="component" value="Chromosome 15"/>
</dbReference>
<feature type="chain" id="PRO_5019791271" evidence="1">
    <location>
        <begin position="24"/>
        <end position="150"/>
    </location>
</feature>
<keyword evidence="3" id="KW-1185">Reference proteome</keyword>
<protein>
    <submittedName>
        <fullName evidence="2">Uncharacterized protein</fullName>
    </submittedName>
</protein>
<evidence type="ECO:0000313" key="3">
    <source>
        <dbReference type="Proteomes" id="UP000290289"/>
    </source>
</evidence>
<reference evidence="2 3" key="1">
    <citation type="submission" date="2018-10" db="EMBL/GenBank/DDBJ databases">
        <title>A high-quality apple genome assembly.</title>
        <authorList>
            <person name="Hu J."/>
        </authorList>
    </citation>
    <scope>NUCLEOTIDE SEQUENCE [LARGE SCALE GENOMIC DNA]</scope>
    <source>
        <strain evidence="3">cv. HFTH1</strain>
        <tissue evidence="2">Young leaf</tissue>
    </source>
</reference>
<proteinExistence type="predicted"/>
<dbReference type="STRING" id="3750.A0A498HZ93"/>
<gene>
    <name evidence="2" type="ORF">DVH24_042746</name>
</gene>
<organism evidence="2 3">
    <name type="scientific">Malus domestica</name>
    <name type="common">Apple</name>
    <name type="synonym">Pyrus malus</name>
    <dbReference type="NCBI Taxonomy" id="3750"/>
    <lineage>
        <taxon>Eukaryota</taxon>
        <taxon>Viridiplantae</taxon>
        <taxon>Streptophyta</taxon>
        <taxon>Embryophyta</taxon>
        <taxon>Tracheophyta</taxon>
        <taxon>Spermatophyta</taxon>
        <taxon>Magnoliopsida</taxon>
        <taxon>eudicotyledons</taxon>
        <taxon>Gunneridae</taxon>
        <taxon>Pentapetalae</taxon>
        <taxon>rosids</taxon>
        <taxon>fabids</taxon>
        <taxon>Rosales</taxon>
        <taxon>Rosaceae</taxon>
        <taxon>Amygdaloideae</taxon>
        <taxon>Maleae</taxon>
        <taxon>Malus</taxon>
    </lineage>
</organism>
<accession>A0A498HZ93</accession>
<feature type="signal peptide" evidence="1">
    <location>
        <begin position="1"/>
        <end position="23"/>
    </location>
</feature>
<name>A0A498HZ93_MALDO</name>
<sequence>MTICGYLGMALLSGRLVLTTTSASSASTKAIAVSSTKVSLSLSTCIHIYKYCNLQSVQFAWWVCCYQAVRTIEGRLSIQEEESHWNPQKEKSVYIASPDKKHNVNYLGPASIEGIANTAEATFFQNTAIPNLPIIYKQIVQAQGPSGPNQ</sequence>
<dbReference type="AlphaFoldDB" id="A0A498HZ93"/>
<evidence type="ECO:0000256" key="1">
    <source>
        <dbReference type="SAM" id="SignalP"/>
    </source>
</evidence>
<evidence type="ECO:0000313" key="2">
    <source>
        <dbReference type="EMBL" id="RXH75959.1"/>
    </source>
</evidence>
<keyword evidence="1" id="KW-0732">Signal</keyword>